<keyword evidence="3" id="KW-1185">Reference proteome</keyword>
<proteinExistence type="predicted"/>
<organism evidence="2 3">
    <name type="scientific">Lithohypha guttulata</name>
    <dbReference type="NCBI Taxonomy" id="1690604"/>
    <lineage>
        <taxon>Eukaryota</taxon>
        <taxon>Fungi</taxon>
        <taxon>Dikarya</taxon>
        <taxon>Ascomycota</taxon>
        <taxon>Pezizomycotina</taxon>
        <taxon>Eurotiomycetes</taxon>
        <taxon>Chaetothyriomycetidae</taxon>
        <taxon>Chaetothyriales</taxon>
        <taxon>Trichomeriaceae</taxon>
        <taxon>Lithohypha</taxon>
    </lineage>
</organism>
<reference evidence="2 3" key="1">
    <citation type="submission" date="2023-08" db="EMBL/GenBank/DDBJ databases">
        <title>Black Yeasts Isolated from many extreme environments.</title>
        <authorList>
            <person name="Coleine C."/>
            <person name="Stajich J.E."/>
            <person name="Selbmann L."/>
        </authorList>
    </citation>
    <scope>NUCLEOTIDE SEQUENCE [LARGE SCALE GENOMIC DNA]</scope>
    <source>
        <strain evidence="2 3">CCFEE 5910</strain>
    </source>
</reference>
<name>A0AAN7T0N6_9EURO</name>
<feature type="region of interest" description="Disordered" evidence="1">
    <location>
        <begin position="25"/>
        <end position="120"/>
    </location>
</feature>
<feature type="compositionally biased region" description="Basic and acidic residues" evidence="1">
    <location>
        <begin position="46"/>
        <end position="62"/>
    </location>
</feature>
<evidence type="ECO:0000313" key="2">
    <source>
        <dbReference type="EMBL" id="KAK5086585.1"/>
    </source>
</evidence>
<feature type="compositionally biased region" description="Polar residues" evidence="1">
    <location>
        <begin position="28"/>
        <end position="44"/>
    </location>
</feature>
<accession>A0AAN7T0N6</accession>
<dbReference type="AlphaFoldDB" id="A0AAN7T0N6"/>
<sequence length="120" mass="12828">MPRLALTFTPRGFRAVPARTFVAGGRNLASSSSKDKGPQNSTPSWEGRHGDDHVLHRDDLDAQSKPSHQARSEKAQGESGSGAISEKDEKNANQKAKEDHPEAPGPVIGMNSERGSKGQT</sequence>
<dbReference type="EMBL" id="JAVRRJ010000003">
    <property type="protein sequence ID" value="KAK5086585.1"/>
    <property type="molecule type" value="Genomic_DNA"/>
</dbReference>
<feature type="compositionally biased region" description="Basic and acidic residues" evidence="1">
    <location>
        <begin position="85"/>
        <end position="102"/>
    </location>
</feature>
<protein>
    <submittedName>
        <fullName evidence="2">Uncharacterized protein</fullName>
    </submittedName>
</protein>
<dbReference type="Proteomes" id="UP001309876">
    <property type="component" value="Unassembled WGS sequence"/>
</dbReference>
<evidence type="ECO:0000256" key="1">
    <source>
        <dbReference type="SAM" id="MobiDB-lite"/>
    </source>
</evidence>
<comment type="caution">
    <text evidence="2">The sequence shown here is derived from an EMBL/GenBank/DDBJ whole genome shotgun (WGS) entry which is preliminary data.</text>
</comment>
<gene>
    <name evidence="2" type="ORF">LTR05_003753</name>
</gene>
<evidence type="ECO:0000313" key="3">
    <source>
        <dbReference type="Proteomes" id="UP001309876"/>
    </source>
</evidence>